<dbReference type="AlphaFoldDB" id="A0A316WV28"/>
<dbReference type="InterPro" id="IPR038707">
    <property type="entry name" value="TraQ_sf"/>
</dbReference>
<dbReference type="Pfam" id="PF12988">
    <property type="entry name" value="TraQ_transposon"/>
    <property type="match status" value="1"/>
</dbReference>
<gene>
    <name evidence="1" type="ORF">C1634_006050</name>
</gene>
<sequence length="188" mass="22109">MGNFRRKVQTFGWCWTPLYFLIFKSYKMKYSVNKNISYIKRLRSLVSMIPILMILFTLSSCNKELDVKTDFPFEFQVMPVPKSIAKGETVTIRCTIKTEGNYQRTKYYIRYFQFEGAGKLLLANANSNINSKMLTLKPNDSYVLPEQQFRLLYVSEGNSSHEFDVWISNNHGHEQKVSFQFNTKTKED</sequence>
<dbReference type="InterPro" id="IPR024355">
    <property type="entry name" value="TraQ_bacteroidetes"/>
</dbReference>
<comment type="caution">
    <text evidence="1">The sequence shown here is derived from an EMBL/GenBank/DDBJ whole genome shotgun (WGS) entry which is preliminary data.</text>
</comment>
<name>A0A316WV28_9FLAO</name>
<evidence type="ECO:0000313" key="1">
    <source>
        <dbReference type="EMBL" id="PWN64153.1"/>
    </source>
</evidence>
<accession>A0A316WV28</accession>
<protein>
    <submittedName>
        <fullName evidence="1">DUF3872 domain-containing protein</fullName>
    </submittedName>
</protein>
<reference evidence="1 2" key="1">
    <citation type="submission" date="2018-04" db="EMBL/GenBank/DDBJ databases">
        <title>Chryseobacterium oncorhynchi 701B-08T from rainbow trout, and Chryseobacterium viscerum 687B-08T from diseased fish.</title>
        <authorList>
            <person name="Jeong J.-J."/>
            <person name="Lee Y.J."/>
            <person name="Pathiraja D."/>
            <person name="Park B."/>
            <person name="Choi I.-G."/>
            <person name="Kim K.D."/>
        </authorList>
    </citation>
    <scope>NUCLEOTIDE SEQUENCE [LARGE SCALE GENOMIC DNA]</scope>
    <source>
        <strain evidence="1 2">687B-08</strain>
    </source>
</reference>
<dbReference type="EMBL" id="PPEG02000002">
    <property type="protein sequence ID" value="PWN64153.1"/>
    <property type="molecule type" value="Genomic_DNA"/>
</dbReference>
<dbReference type="Gene3D" id="2.60.40.2410">
    <property type="entry name" value="Uncharacterised protein PF12988, DUF3872"/>
    <property type="match status" value="1"/>
</dbReference>
<evidence type="ECO:0000313" key="2">
    <source>
        <dbReference type="Proteomes" id="UP000236413"/>
    </source>
</evidence>
<organism evidence="1 2">
    <name type="scientific">Chryseobacterium viscerum</name>
    <dbReference type="NCBI Taxonomy" id="1037377"/>
    <lineage>
        <taxon>Bacteria</taxon>
        <taxon>Pseudomonadati</taxon>
        <taxon>Bacteroidota</taxon>
        <taxon>Flavobacteriia</taxon>
        <taxon>Flavobacteriales</taxon>
        <taxon>Weeksellaceae</taxon>
        <taxon>Chryseobacterium group</taxon>
        <taxon>Chryseobacterium</taxon>
    </lineage>
</organism>
<proteinExistence type="predicted"/>
<dbReference type="Proteomes" id="UP000236413">
    <property type="component" value="Unassembled WGS sequence"/>
</dbReference>